<evidence type="ECO:0000256" key="1">
    <source>
        <dbReference type="SAM" id="SignalP"/>
    </source>
</evidence>
<dbReference type="EMBL" id="JAXCLW010000001">
    <property type="protein sequence ID" value="MDY0881260.1"/>
    <property type="molecule type" value="Genomic_DNA"/>
</dbReference>
<comment type="caution">
    <text evidence="2">The sequence shown here is derived from an EMBL/GenBank/DDBJ whole genome shotgun (WGS) entry which is preliminary data.</text>
</comment>
<accession>A0ABU5E4M3</accession>
<dbReference type="Gene3D" id="3.40.50.1460">
    <property type="match status" value="1"/>
</dbReference>
<sequence length="273" mass="29235">MSQMNTSGRLLAALLLLLAAGCSSNSGSGRMQSTAAQTASLSQASAGQSAQTGLHNGPKHWVALLVAGDDSAPVFDNAVNRIKAMLAQTNVVATQAMSSDFTKTPADQIATVARMDDALSRLPIDDDTGCFVFVTSHGGRRGLLMANDLDSQRFLTPGDFGRMLDARCGNHPTVAIVSACFSGIFLDQMTMAPNRIILTAARRDRPSFGCSAEETYTYYDSCLIDNWQRAQSFGQLHRDISRCVHDKEVKLGVKPSEPQAYFGSAIGDVPLPR</sequence>
<evidence type="ECO:0000313" key="3">
    <source>
        <dbReference type="Proteomes" id="UP001279642"/>
    </source>
</evidence>
<name>A0ABU5E4M3_9PROT</name>
<organism evidence="2 3">
    <name type="scientific">Dongia soli</name>
    <dbReference type="NCBI Taxonomy" id="600628"/>
    <lineage>
        <taxon>Bacteria</taxon>
        <taxon>Pseudomonadati</taxon>
        <taxon>Pseudomonadota</taxon>
        <taxon>Alphaproteobacteria</taxon>
        <taxon>Rhodospirillales</taxon>
        <taxon>Dongiaceae</taxon>
        <taxon>Dongia</taxon>
    </lineage>
</organism>
<gene>
    <name evidence="2" type="ORF">SMD27_00245</name>
</gene>
<evidence type="ECO:0000313" key="2">
    <source>
        <dbReference type="EMBL" id="MDY0881260.1"/>
    </source>
</evidence>
<dbReference type="Proteomes" id="UP001279642">
    <property type="component" value="Unassembled WGS sequence"/>
</dbReference>
<protein>
    <submittedName>
        <fullName evidence="2">C13 family peptidase</fullName>
    </submittedName>
</protein>
<keyword evidence="1" id="KW-0732">Signal</keyword>
<dbReference type="Pfam" id="PF01650">
    <property type="entry name" value="Peptidase_C13"/>
    <property type="match status" value="1"/>
</dbReference>
<keyword evidence="3" id="KW-1185">Reference proteome</keyword>
<proteinExistence type="predicted"/>
<dbReference type="RefSeq" id="WP_320506331.1">
    <property type="nucleotide sequence ID" value="NZ_JAXCLW010000001.1"/>
</dbReference>
<reference evidence="2 3" key="1">
    <citation type="journal article" date="2016" name="Antonie Van Leeuwenhoek">
        <title>Dongia soli sp. nov., isolated from soil from Dokdo, Korea.</title>
        <authorList>
            <person name="Kim D.U."/>
            <person name="Lee H."/>
            <person name="Kim H."/>
            <person name="Kim S.G."/>
            <person name="Ka J.O."/>
        </authorList>
    </citation>
    <scope>NUCLEOTIDE SEQUENCE [LARGE SCALE GENOMIC DNA]</scope>
    <source>
        <strain evidence="2 3">D78</strain>
    </source>
</reference>
<feature type="signal peptide" evidence="1">
    <location>
        <begin position="1"/>
        <end position="25"/>
    </location>
</feature>
<feature type="chain" id="PRO_5046905371" evidence="1">
    <location>
        <begin position="26"/>
        <end position="273"/>
    </location>
</feature>
<dbReference type="InterPro" id="IPR001096">
    <property type="entry name" value="Peptidase_C13"/>
</dbReference>